<feature type="transmembrane region" description="Helical" evidence="10">
    <location>
        <begin position="216"/>
        <end position="234"/>
    </location>
</feature>
<dbReference type="PROSITE" id="PS00237">
    <property type="entry name" value="G_PROTEIN_RECEP_F1_1"/>
    <property type="match status" value="1"/>
</dbReference>
<evidence type="ECO:0000256" key="1">
    <source>
        <dbReference type="ARBA" id="ARBA00004141"/>
    </source>
</evidence>
<feature type="transmembrane region" description="Helical" evidence="10">
    <location>
        <begin position="255"/>
        <end position="277"/>
    </location>
</feature>
<evidence type="ECO:0000256" key="9">
    <source>
        <dbReference type="SAM" id="MobiDB-lite"/>
    </source>
</evidence>
<dbReference type="PANTHER" id="PTHR24238:SF47">
    <property type="entry name" value="ECDYSTEROIDS_DOPAMINE RECEPTOR-RELATED"/>
    <property type="match status" value="1"/>
</dbReference>
<feature type="transmembrane region" description="Helical" evidence="10">
    <location>
        <begin position="429"/>
        <end position="454"/>
    </location>
</feature>
<feature type="transmembrane region" description="Helical" evidence="10">
    <location>
        <begin position="297"/>
        <end position="330"/>
    </location>
</feature>
<keyword evidence="4 8" id="KW-0297">G-protein coupled receptor</keyword>
<evidence type="ECO:0000256" key="10">
    <source>
        <dbReference type="SAM" id="Phobius"/>
    </source>
</evidence>
<evidence type="ECO:0000313" key="12">
    <source>
        <dbReference type="EnsemblMetazoa" id="G13559.2:cds"/>
    </source>
</evidence>
<dbReference type="AlphaFoldDB" id="A0A8W8IEH9"/>
<feature type="domain" description="G-protein coupled receptors family 1 profile" evidence="11">
    <location>
        <begin position="156"/>
        <end position="488"/>
    </location>
</feature>
<dbReference type="GO" id="GO:0004930">
    <property type="term" value="F:G protein-coupled receptor activity"/>
    <property type="evidence" value="ECO:0007669"/>
    <property type="project" value="UniProtKB-KW"/>
</dbReference>
<dbReference type="PROSITE" id="PS50262">
    <property type="entry name" value="G_PROTEIN_RECEP_F1_2"/>
    <property type="match status" value="1"/>
</dbReference>
<sequence>MMAWDALDGDLTRDLGSRVLSTDPSLAGRDLPPSSRINNLSCCCRMKVPAREMNWTELTDLAQSVAATGSTMDWTTVVGSNSLTTLGGQALTTPVNTPGTDYYNGSGSTFDLARRLTTPGNDVVVLTAEDLNAREVPLNTPALVYTILLLIIGLPGNSVVLYVYTQKWGRSSTRTFILGLAILDLVNCLVTYPMEIALLTRPLLFDFPVLCKVTRFATYGFNTASGLVLIAIAVDRYQRICRPLSKPMTTRTAKIVIFCAIGVAVVFLWPALVLYGTKSIPVSRTVVLKLCQIQDNFYVTVYPLVFFVFNGVCTVIIFLILTVIYLLVGIKVCRLRTFRSKSCSVTSISEFTDEDDQLYLGNCKGAKNSERELQPLKGKKRRPENGSKDDIPPAPGAIKVVLKTTSDTLKKARKSVTDKRFRRVSKTTIMLFLVTLLYVICFTPFLGIVFHRTIHKDAFMTMTRSEKMAFNVILRSYLLNCAINPIIYSFCNDLFRKECAYLFKKLFRKN</sequence>
<keyword evidence="2 8" id="KW-0812">Transmembrane</keyword>
<name>A0A8W8IEH9_MAGGI</name>
<dbReference type="EnsemblMetazoa" id="G13559.2">
    <property type="protein sequence ID" value="G13559.2:cds"/>
    <property type="gene ID" value="G13559"/>
</dbReference>
<dbReference type="CDD" id="cd00637">
    <property type="entry name" value="7tm_classA_rhodopsin-like"/>
    <property type="match status" value="1"/>
</dbReference>
<dbReference type="Proteomes" id="UP000005408">
    <property type="component" value="Unassembled WGS sequence"/>
</dbReference>
<keyword evidence="3 10" id="KW-1133">Transmembrane helix</keyword>
<keyword evidence="5 10" id="KW-0472">Membrane</keyword>
<evidence type="ECO:0000256" key="7">
    <source>
        <dbReference type="ARBA" id="ARBA00023224"/>
    </source>
</evidence>
<reference evidence="12" key="1">
    <citation type="submission" date="2022-08" db="UniProtKB">
        <authorList>
            <consortium name="EnsemblMetazoa"/>
        </authorList>
    </citation>
    <scope>IDENTIFICATION</scope>
    <source>
        <strain evidence="12">05x7-T-G4-1.051#20</strain>
    </source>
</reference>
<proteinExistence type="inferred from homology"/>
<dbReference type="SUPFAM" id="SSF81321">
    <property type="entry name" value="Family A G protein-coupled receptor-like"/>
    <property type="match status" value="1"/>
</dbReference>
<feature type="transmembrane region" description="Helical" evidence="10">
    <location>
        <begin position="474"/>
        <end position="495"/>
    </location>
</feature>
<feature type="transmembrane region" description="Helical" evidence="10">
    <location>
        <begin position="142"/>
        <end position="164"/>
    </location>
</feature>
<comment type="subcellular location">
    <subcellularLocation>
        <location evidence="1">Membrane</location>
        <topology evidence="1">Multi-pass membrane protein</topology>
    </subcellularLocation>
</comment>
<dbReference type="Gene3D" id="1.20.1070.10">
    <property type="entry name" value="Rhodopsin 7-helix transmembrane proteins"/>
    <property type="match status" value="1"/>
</dbReference>
<evidence type="ECO:0000256" key="2">
    <source>
        <dbReference type="ARBA" id="ARBA00022692"/>
    </source>
</evidence>
<dbReference type="Pfam" id="PF00001">
    <property type="entry name" value="7tm_1"/>
    <property type="match status" value="1"/>
</dbReference>
<keyword evidence="13" id="KW-1185">Reference proteome</keyword>
<feature type="transmembrane region" description="Helical" evidence="10">
    <location>
        <begin position="176"/>
        <end position="196"/>
    </location>
</feature>
<dbReference type="InterPro" id="IPR000276">
    <property type="entry name" value="GPCR_Rhodpsn"/>
</dbReference>
<dbReference type="GO" id="GO:0016020">
    <property type="term" value="C:membrane"/>
    <property type="evidence" value="ECO:0007669"/>
    <property type="project" value="UniProtKB-SubCell"/>
</dbReference>
<evidence type="ECO:0000256" key="4">
    <source>
        <dbReference type="ARBA" id="ARBA00023040"/>
    </source>
</evidence>
<evidence type="ECO:0000256" key="6">
    <source>
        <dbReference type="ARBA" id="ARBA00023170"/>
    </source>
</evidence>
<keyword evidence="6 8" id="KW-0675">Receptor</keyword>
<organism evidence="12 13">
    <name type="scientific">Magallana gigas</name>
    <name type="common">Pacific oyster</name>
    <name type="synonym">Crassostrea gigas</name>
    <dbReference type="NCBI Taxonomy" id="29159"/>
    <lineage>
        <taxon>Eukaryota</taxon>
        <taxon>Metazoa</taxon>
        <taxon>Spiralia</taxon>
        <taxon>Lophotrochozoa</taxon>
        <taxon>Mollusca</taxon>
        <taxon>Bivalvia</taxon>
        <taxon>Autobranchia</taxon>
        <taxon>Pteriomorphia</taxon>
        <taxon>Ostreida</taxon>
        <taxon>Ostreoidea</taxon>
        <taxon>Ostreidae</taxon>
        <taxon>Magallana</taxon>
    </lineage>
</organism>
<protein>
    <recommendedName>
        <fullName evidence="11">G-protein coupled receptors family 1 profile domain-containing protein</fullName>
    </recommendedName>
</protein>
<dbReference type="InterPro" id="IPR017452">
    <property type="entry name" value="GPCR_Rhodpsn_7TM"/>
</dbReference>
<keyword evidence="7 8" id="KW-0807">Transducer</keyword>
<evidence type="ECO:0000259" key="11">
    <source>
        <dbReference type="PROSITE" id="PS50262"/>
    </source>
</evidence>
<dbReference type="PANTHER" id="PTHR24238">
    <property type="entry name" value="G-PROTEIN COUPLED RECEPTOR"/>
    <property type="match status" value="1"/>
</dbReference>
<feature type="region of interest" description="Disordered" evidence="9">
    <location>
        <begin position="371"/>
        <end position="395"/>
    </location>
</feature>
<evidence type="ECO:0000313" key="13">
    <source>
        <dbReference type="Proteomes" id="UP000005408"/>
    </source>
</evidence>
<evidence type="ECO:0000256" key="5">
    <source>
        <dbReference type="ARBA" id="ARBA00023136"/>
    </source>
</evidence>
<evidence type="ECO:0000256" key="8">
    <source>
        <dbReference type="RuleBase" id="RU000688"/>
    </source>
</evidence>
<accession>A0A8W8IEH9</accession>
<evidence type="ECO:0000256" key="3">
    <source>
        <dbReference type="ARBA" id="ARBA00022989"/>
    </source>
</evidence>
<comment type="similarity">
    <text evidence="8">Belongs to the G-protein coupled receptor 1 family.</text>
</comment>
<dbReference type="PRINTS" id="PR00237">
    <property type="entry name" value="GPCRRHODOPSN"/>
</dbReference>